<dbReference type="Gene3D" id="1.10.10.10">
    <property type="entry name" value="Winged helix-like DNA-binding domain superfamily/Winged helix DNA-binding domain"/>
    <property type="match status" value="1"/>
</dbReference>
<dbReference type="HOGENOM" id="CLU_083287_18_6_9"/>
<dbReference type="PRINTS" id="PR00598">
    <property type="entry name" value="HTHMARR"/>
</dbReference>
<proteinExistence type="predicted"/>
<keyword evidence="1" id="KW-0805">Transcription regulation</keyword>
<dbReference type="InterPro" id="IPR036388">
    <property type="entry name" value="WH-like_DNA-bd_sf"/>
</dbReference>
<dbReference type="OrthoDB" id="2328394at2"/>
<dbReference type="PANTHER" id="PTHR42756">
    <property type="entry name" value="TRANSCRIPTIONAL REGULATOR, MARR"/>
    <property type="match status" value="1"/>
</dbReference>
<feature type="domain" description="HTH marR-type" evidence="4">
    <location>
        <begin position="1"/>
        <end position="138"/>
    </location>
</feature>
<gene>
    <name evidence="5" type="ordered locus">Bsel_0497</name>
</gene>
<dbReference type="AlphaFoldDB" id="D6XXH6"/>
<dbReference type="GO" id="GO:0003677">
    <property type="term" value="F:DNA binding"/>
    <property type="evidence" value="ECO:0007669"/>
    <property type="project" value="UniProtKB-KW"/>
</dbReference>
<dbReference type="Pfam" id="PF01047">
    <property type="entry name" value="MarR"/>
    <property type="match status" value="1"/>
</dbReference>
<keyword evidence="2" id="KW-0238">DNA-binding</keyword>
<sequence length="148" mass="17058">MDDEIKQLAGYHITLTAHLLQNEHNRALGDLDVTPAQSKALYLLNRFGSQSQTELQDRMYIKGSTMNGIIDSLQKKHLIHKEDSKTDRRVKVIWLTEEGERLEREIWEMLGALEARLMAGISPKRKQELIRTIEQLQDNLKTNHADIG</sequence>
<dbReference type="Proteomes" id="UP000000271">
    <property type="component" value="Chromosome"/>
</dbReference>
<evidence type="ECO:0000256" key="3">
    <source>
        <dbReference type="ARBA" id="ARBA00023163"/>
    </source>
</evidence>
<organism evidence="5 6">
    <name type="scientific">Bacillus selenitireducens (strain ATCC 700615 / DSM 15326 / MLS10)</name>
    <dbReference type="NCBI Taxonomy" id="439292"/>
    <lineage>
        <taxon>Bacteria</taxon>
        <taxon>Bacillati</taxon>
        <taxon>Bacillota</taxon>
        <taxon>Bacilli</taxon>
        <taxon>Bacillales</taxon>
        <taxon>Bacillaceae</taxon>
        <taxon>Salisediminibacterium</taxon>
    </lineage>
</organism>
<keyword evidence="3" id="KW-0804">Transcription</keyword>
<evidence type="ECO:0000256" key="2">
    <source>
        <dbReference type="ARBA" id="ARBA00023125"/>
    </source>
</evidence>
<dbReference type="InterPro" id="IPR000835">
    <property type="entry name" value="HTH_MarR-typ"/>
</dbReference>
<dbReference type="GO" id="GO:0003700">
    <property type="term" value="F:DNA-binding transcription factor activity"/>
    <property type="evidence" value="ECO:0007669"/>
    <property type="project" value="InterPro"/>
</dbReference>
<dbReference type="SMART" id="SM00347">
    <property type="entry name" value="HTH_MARR"/>
    <property type="match status" value="1"/>
</dbReference>
<dbReference type="PANTHER" id="PTHR42756:SF1">
    <property type="entry name" value="TRANSCRIPTIONAL REPRESSOR OF EMRAB OPERON"/>
    <property type="match status" value="1"/>
</dbReference>
<evidence type="ECO:0000313" key="5">
    <source>
        <dbReference type="EMBL" id="ADH98033.1"/>
    </source>
</evidence>
<evidence type="ECO:0000313" key="6">
    <source>
        <dbReference type="Proteomes" id="UP000000271"/>
    </source>
</evidence>
<dbReference type="PROSITE" id="PS50995">
    <property type="entry name" value="HTH_MARR_2"/>
    <property type="match status" value="1"/>
</dbReference>
<evidence type="ECO:0000256" key="1">
    <source>
        <dbReference type="ARBA" id="ARBA00023015"/>
    </source>
</evidence>
<name>D6XXH6_BACIE</name>
<dbReference type="eggNOG" id="COG1846">
    <property type="taxonomic scope" value="Bacteria"/>
</dbReference>
<dbReference type="SUPFAM" id="SSF46785">
    <property type="entry name" value="Winged helix' DNA-binding domain"/>
    <property type="match status" value="1"/>
</dbReference>
<accession>D6XXH6</accession>
<protein>
    <submittedName>
        <fullName evidence="5">Transcriptional regulator, MarR family</fullName>
    </submittedName>
</protein>
<dbReference type="STRING" id="439292.Bsel_0497"/>
<dbReference type="RefSeq" id="WP_013171462.1">
    <property type="nucleotide sequence ID" value="NC_014219.1"/>
</dbReference>
<keyword evidence="6" id="KW-1185">Reference proteome</keyword>
<dbReference type="InterPro" id="IPR036390">
    <property type="entry name" value="WH_DNA-bd_sf"/>
</dbReference>
<dbReference type="KEGG" id="bse:Bsel_0497"/>
<dbReference type="EMBL" id="CP001791">
    <property type="protein sequence ID" value="ADH98033.1"/>
    <property type="molecule type" value="Genomic_DNA"/>
</dbReference>
<evidence type="ECO:0000259" key="4">
    <source>
        <dbReference type="PROSITE" id="PS50995"/>
    </source>
</evidence>
<reference evidence="5" key="1">
    <citation type="submission" date="2009-10" db="EMBL/GenBank/DDBJ databases">
        <title>Complete sequence of Bacillus selenitireducens MLS10.</title>
        <authorList>
            <consortium name="US DOE Joint Genome Institute"/>
            <person name="Lucas S."/>
            <person name="Copeland A."/>
            <person name="Lapidus A."/>
            <person name="Glavina del Rio T."/>
            <person name="Dalin E."/>
            <person name="Tice H."/>
            <person name="Bruce D."/>
            <person name="Goodwin L."/>
            <person name="Pitluck S."/>
            <person name="Sims D."/>
            <person name="Brettin T."/>
            <person name="Detter J.C."/>
            <person name="Han C."/>
            <person name="Larimer F."/>
            <person name="Land M."/>
            <person name="Hauser L."/>
            <person name="Kyrpides N."/>
            <person name="Ovchinnikova G."/>
            <person name="Stolz J."/>
        </authorList>
    </citation>
    <scope>NUCLEOTIDE SEQUENCE [LARGE SCALE GENOMIC DNA]</scope>
    <source>
        <strain evidence="5">MLS10</strain>
    </source>
</reference>